<accession>A0A0C2J340</accession>
<dbReference type="SUPFAM" id="SSF111331">
    <property type="entry name" value="NAD kinase/diacylglycerol kinase-like"/>
    <property type="match status" value="1"/>
</dbReference>
<dbReference type="AlphaFoldDB" id="A0A0C2J340"/>
<keyword evidence="2" id="KW-1185">Reference proteome</keyword>
<sequence>MFSWFKPCTTLTVRRRVPTRSTTLPYVDNVAFAVGVNFLQNCTGAGLYTSNDRCQKNTKFVLGITNEGAYELNLVDSIIIIRRLYQDSKDIEVWRNPDQVICDDKSHYLVSSTPAEREELYHCLMMIKHQELKTLNLHPLHKWVRIRKRNISEREICCVCEDFISSQQTKFVTCDKRVSMDNERVNSITSKMTSFSKEENSVETLESKISQERHIGDISDIIEIGDDSWPVFAIINIRGGNNKGIEFVRAFKYILNRIQRCELCNLIRFGLLKNIKFHLIIGGGDGTIWWIMNEIKTAGIPINVGQKKDRKIFEVDELLCAGGSG</sequence>
<protein>
    <recommendedName>
        <fullName evidence="3">DAGKc domain-containing protein</fullName>
    </recommendedName>
</protein>
<dbReference type="EMBL" id="JWZT01001317">
    <property type="protein sequence ID" value="KII72239.1"/>
    <property type="molecule type" value="Genomic_DNA"/>
</dbReference>
<dbReference type="InterPro" id="IPR016064">
    <property type="entry name" value="NAD/diacylglycerol_kinase_sf"/>
</dbReference>
<organism evidence="1 2">
    <name type="scientific">Thelohanellus kitauei</name>
    <name type="common">Myxosporean</name>
    <dbReference type="NCBI Taxonomy" id="669202"/>
    <lineage>
        <taxon>Eukaryota</taxon>
        <taxon>Metazoa</taxon>
        <taxon>Cnidaria</taxon>
        <taxon>Myxozoa</taxon>
        <taxon>Myxosporea</taxon>
        <taxon>Bivalvulida</taxon>
        <taxon>Platysporina</taxon>
        <taxon>Myxobolidae</taxon>
        <taxon>Thelohanellus</taxon>
    </lineage>
</organism>
<reference evidence="1 2" key="1">
    <citation type="journal article" date="2014" name="Genome Biol. Evol.">
        <title>The genome of the myxosporean Thelohanellus kitauei shows adaptations to nutrient acquisition within its fish host.</title>
        <authorList>
            <person name="Yang Y."/>
            <person name="Xiong J."/>
            <person name="Zhou Z."/>
            <person name="Huo F."/>
            <person name="Miao W."/>
            <person name="Ran C."/>
            <person name="Liu Y."/>
            <person name="Zhang J."/>
            <person name="Feng J."/>
            <person name="Wang M."/>
            <person name="Wang M."/>
            <person name="Wang L."/>
            <person name="Yao B."/>
        </authorList>
    </citation>
    <scope>NUCLEOTIDE SEQUENCE [LARGE SCALE GENOMIC DNA]</scope>
    <source>
        <strain evidence="1">Wuqing</strain>
    </source>
</reference>
<evidence type="ECO:0000313" key="2">
    <source>
        <dbReference type="Proteomes" id="UP000031668"/>
    </source>
</evidence>
<proteinExistence type="predicted"/>
<evidence type="ECO:0008006" key="3">
    <source>
        <dbReference type="Google" id="ProtNLM"/>
    </source>
</evidence>
<gene>
    <name evidence="1" type="ORF">RF11_08661</name>
</gene>
<comment type="caution">
    <text evidence="1">The sequence shown here is derived from an EMBL/GenBank/DDBJ whole genome shotgun (WGS) entry which is preliminary data.</text>
</comment>
<evidence type="ECO:0000313" key="1">
    <source>
        <dbReference type="EMBL" id="KII72239.1"/>
    </source>
</evidence>
<dbReference type="Proteomes" id="UP000031668">
    <property type="component" value="Unassembled WGS sequence"/>
</dbReference>
<name>A0A0C2J340_THEKT</name>